<dbReference type="RefSeq" id="YP_009482675.1">
    <property type="nucleotide sequence ID" value="NC_037666.1"/>
</dbReference>
<evidence type="ECO:0000256" key="1">
    <source>
        <dbReference type="SAM" id="MobiDB-lite"/>
    </source>
</evidence>
<dbReference type="InterPro" id="IPR052050">
    <property type="entry name" value="SecEffector_AnkRepeat"/>
</dbReference>
<dbReference type="EMBL" id="MG011690">
    <property type="protein sequence ID" value="AVK76672.1"/>
    <property type="molecule type" value="Genomic_DNA"/>
</dbReference>
<accession>A0A2U7UE36</accession>
<proteinExistence type="predicted"/>
<sequence length="656" mass="72875">MENINVALYDDILYRIFDVDLGMALVPVVARVCKRWRAIANAIPLWHLDQFVEQTATTVVAADAAPARLLVGWAARVRSLAARTSVCFLHTGHLIEAVVHGQGTLAAWIRRQQQPWVECDPKGKCYIFHLCGSEPATCTEASFFCPRCRRGREADTWPWTCAARVGNIGAVLADLDALITVRGPITERQRRCWASALDRVLPIWGRSADIAIVSRFFDDGLFRRPWGSRPSIWKAAAAARRLDLLRWGRATGHDRLHDAYRPEQSDAKRPSLSRAAAKGGHVDALEWIDAVRAGSSGDHDVFYDALEGGHTAVLDWLADKHSWMPKSHSHLYTREAARHALQATSTASLRWLRVRRFRLSRGLLRHEGREGAAWRAQAGSTAVVAYVVDTLGCEPCDALGLIRASKADRLDLVRDAHERGWINDNGALYERMWLGAIKKGAAKVASWLGANPPPGTTSRPPFGRSCRGGAYPPIEMWARERCMGVPWHPRKSFEGNGERCANAECVLWALAQGCPLPKRWRKSLSPDSVIIACARSIMHDKHPTSHLHPHPLYLPTAAPLSCMDALEAASIQARIDVARVVCDKAGSWSHDDTCHDADAMDISLFNVFCGSATPSEMTQHLRRIIDGPRPAPAPPLRRPSKRKWRRASKKARPTNK</sequence>
<dbReference type="KEGG" id="vg:36843385"/>
<protein>
    <submittedName>
        <fullName evidence="2">F-box domain containing protein</fullName>
    </submittedName>
</protein>
<dbReference type="PANTHER" id="PTHR46586:SF3">
    <property type="entry name" value="ANKYRIN REPEAT-CONTAINING PROTEIN"/>
    <property type="match status" value="1"/>
</dbReference>
<evidence type="ECO:0000313" key="2">
    <source>
        <dbReference type="EMBL" id="AVK76672.1"/>
    </source>
</evidence>
<feature type="compositionally biased region" description="Basic residues" evidence="1">
    <location>
        <begin position="638"/>
        <end position="656"/>
    </location>
</feature>
<dbReference type="PANTHER" id="PTHR46586">
    <property type="entry name" value="ANKYRIN REPEAT-CONTAINING PROTEIN"/>
    <property type="match status" value="1"/>
</dbReference>
<dbReference type="GeneID" id="36843385"/>
<feature type="region of interest" description="Disordered" evidence="1">
    <location>
        <begin position="625"/>
        <end position="656"/>
    </location>
</feature>
<name>A0A2U7UE36_9VIRU</name>
<gene>
    <name evidence="2" type="ORF">pneo_cds_1065</name>
</gene>
<dbReference type="Proteomes" id="UP000249287">
    <property type="component" value="Segment"/>
</dbReference>
<reference evidence="2" key="1">
    <citation type="journal article" date="2018" name="Nat. Commun.">
        <title>Diversity and evolution of the emerging Pandoraviridae family.</title>
        <authorList>
            <person name="Legendre M."/>
            <person name="Fabre E."/>
            <person name="Poirot O."/>
            <person name="Jeudy S."/>
            <person name="Lartigue A."/>
            <person name="Alempic J.M."/>
            <person name="Beucher L."/>
            <person name="Philippe N."/>
            <person name="Bertaux L."/>
            <person name="Christo-Foroux E."/>
            <person name="Labadie K."/>
            <person name="Coute Y."/>
            <person name="Abergel C."/>
            <person name="Claverie J.M."/>
        </authorList>
    </citation>
    <scope>NUCLEOTIDE SEQUENCE [LARGE SCALE GENOMIC DNA]</scope>
    <source>
        <strain evidence="2">Neocaledonia</strain>
    </source>
</reference>
<organism evidence="2">
    <name type="scientific">Pandoravirus neocaledonia</name>
    <dbReference type="NCBI Taxonomy" id="2107708"/>
    <lineage>
        <taxon>Viruses</taxon>
        <taxon>Pandoravirus</taxon>
    </lineage>
</organism>